<evidence type="ECO:0000259" key="2">
    <source>
        <dbReference type="PROSITE" id="PS51455"/>
    </source>
</evidence>
<dbReference type="GO" id="GO:0046854">
    <property type="term" value="P:phosphatidylinositol phosphate biosynthetic process"/>
    <property type="evidence" value="ECO:0007669"/>
    <property type="project" value="TreeGrafter"/>
</dbReference>
<dbReference type="Pfam" id="PF01504">
    <property type="entry name" value="PIP5K"/>
    <property type="match status" value="1"/>
</dbReference>
<dbReference type="InterPro" id="IPR027483">
    <property type="entry name" value="PInositol-4-P-4/5-kinase_C_sf"/>
</dbReference>
<sequence>MGRRDENISRSIVLAILRDDSKADSGFRIWRPLRRFFALYGLVLTRIRPELFQRLRNKTWGISEEDYKASFMGNESLIQKGDMGYSGSTFFTTKDNKYLIKSVPRRFEHTFFRDDLLEPYISHMESHPESLLVRITDFLAWRYRSLGGLLGFAPNHHLVMENLLYGQEEDSQWQTFDLKPMSYFFPERDIAGGRLASQATKSKLADEFDDKMLLSQSQADMFLKSLEADTELLAQNNAVDYSLMLVRIPRPASSASGSELDDPFRDPEPLDWRKGVPSQDNRWLFRAVILDFFWAKHKVRAKMMTNLVDAWNLVNGQGPMSITTTAPEYRSRFLDMCKSIVQVEEAGLEGGGSAS</sequence>
<accession>W9YH90</accession>
<dbReference type="Gene3D" id="3.30.800.10">
    <property type="entry name" value="Phosphatidylinositol Phosphate Kinase II Beta"/>
    <property type="match status" value="1"/>
</dbReference>
<name>W9YH90_9EURO</name>
<reference evidence="3 4" key="1">
    <citation type="submission" date="2013-03" db="EMBL/GenBank/DDBJ databases">
        <title>The Genome Sequence of Capronia coronata CBS 617.96.</title>
        <authorList>
            <consortium name="The Broad Institute Genomics Platform"/>
            <person name="Cuomo C."/>
            <person name="de Hoog S."/>
            <person name="Gorbushina A."/>
            <person name="Walker B."/>
            <person name="Young S.K."/>
            <person name="Zeng Q."/>
            <person name="Gargeya S."/>
            <person name="Fitzgerald M."/>
            <person name="Haas B."/>
            <person name="Abouelleil A."/>
            <person name="Allen A.W."/>
            <person name="Alvarado L."/>
            <person name="Arachchi H.M."/>
            <person name="Berlin A.M."/>
            <person name="Chapman S.B."/>
            <person name="Gainer-Dewar J."/>
            <person name="Goldberg J."/>
            <person name="Griggs A."/>
            <person name="Gujja S."/>
            <person name="Hansen M."/>
            <person name="Howarth C."/>
            <person name="Imamovic A."/>
            <person name="Ireland A."/>
            <person name="Larimer J."/>
            <person name="McCowan C."/>
            <person name="Murphy C."/>
            <person name="Pearson M."/>
            <person name="Poon T.W."/>
            <person name="Priest M."/>
            <person name="Roberts A."/>
            <person name="Saif S."/>
            <person name="Shea T."/>
            <person name="Sisk P."/>
            <person name="Sykes S."/>
            <person name="Wortman J."/>
            <person name="Nusbaum C."/>
            <person name="Birren B."/>
        </authorList>
    </citation>
    <scope>NUCLEOTIDE SEQUENCE [LARGE SCALE GENOMIC DNA]</scope>
    <source>
        <strain evidence="3 4">CBS 617.96</strain>
    </source>
</reference>
<dbReference type="InterPro" id="IPR027484">
    <property type="entry name" value="PInositol-4-P-5-kinase_N"/>
</dbReference>
<dbReference type="EMBL" id="AMWN01000007">
    <property type="protein sequence ID" value="EXJ81649.1"/>
    <property type="molecule type" value="Genomic_DNA"/>
</dbReference>
<dbReference type="PANTHER" id="PTHR23086:SF126">
    <property type="entry name" value="PIPK DOMAIN-CONTAINING PROTEIN"/>
    <property type="match status" value="1"/>
</dbReference>
<keyword evidence="1" id="KW-0808">Transferase</keyword>
<dbReference type="InterPro" id="IPR023610">
    <property type="entry name" value="PInositol-4/5-P-5/4-kinase"/>
</dbReference>
<feature type="domain" description="PIPK" evidence="2">
    <location>
        <begin position="1"/>
        <end position="355"/>
    </location>
</feature>
<dbReference type="SMART" id="SM00330">
    <property type="entry name" value="PIPKc"/>
    <property type="match status" value="1"/>
</dbReference>
<dbReference type="STRING" id="1182541.W9YH90"/>
<dbReference type="HOGENOM" id="CLU_052383_0_0_1"/>
<dbReference type="PANTHER" id="PTHR23086">
    <property type="entry name" value="PHOSPHATIDYLINOSITOL-4-PHOSPHATE 5-KINASE"/>
    <property type="match status" value="1"/>
</dbReference>
<dbReference type="AlphaFoldDB" id="W9YH90"/>
<dbReference type="GO" id="GO:0016308">
    <property type="term" value="F:1-phosphatidylinositol-4-phosphate 5-kinase activity"/>
    <property type="evidence" value="ECO:0007669"/>
    <property type="project" value="TreeGrafter"/>
</dbReference>
<dbReference type="PROSITE" id="PS51455">
    <property type="entry name" value="PIPK"/>
    <property type="match status" value="1"/>
</dbReference>
<dbReference type="RefSeq" id="XP_007726770.1">
    <property type="nucleotide sequence ID" value="XM_007728580.1"/>
</dbReference>
<dbReference type="SUPFAM" id="SSF56104">
    <property type="entry name" value="SAICAR synthase-like"/>
    <property type="match status" value="1"/>
</dbReference>
<evidence type="ECO:0000313" key="3">
    <source>
        <dbReference type="EMBL" id="EXJ81649.1"/>
    </source>
</evidence>
<dbReference type="OrthoDB" id="70770at2759"/>
<organism evidence="3 4">
    <name type="scientific">Capronia coronata CBS 617.96</name>
    <dbReference type="NCBI Taxonomy" id="1182541"/>
    <lineage>
        <taxon>Eukaryota</taxon>
        <taxon>Fungi</taxon>
        <taxon>Dikarya</taxon>
        <taxon>Ascomycota</taxon>
        <taxon>Pezizomycotina</taxon>
        <taxon>Eurotiomycetes</taxon>
        <taxon>Chaetothyriomycetidae</taxon>
        <taxon>Chaetothyriales</taxon>
        <taxon>Herpotrichiellaceae</taxon>
        <taxon>Capronia</taxon>
    </lineage>
</organism>
<dbReference type="Proteomes" id="UP000019484">
    <property type="component" value="Unassembled WGS sequence"/>
</dbReference>
<keyword evidence="4" id="KW-1185">Reference proteome</keyword>
<dbReference type="Gene3D" id="3.30.810.10">
    <property type="entry name" value="2-Layer Sandwich"/>
    <property type="match status" value="1"/>
</dbReference>
<dbReference type="GeneID" id="19162569"/>
<comment type="caution">
    <text evidence="3">The sequence shown here is derived from an EMBL/GenBank/DDBJ whole genome shotgun (WGS) entry which is preliminary data.</text>
</comment>
<keyword evidence="1" id="KW-0067">ATP-binding</keyword>
<keyword evidence="1" id="KW-0418">Kinase</keyword>
<protein>
    <recommendedName>
        <fullName evidence="2">PIPK domain-containing protein</fullName>
    </recommendedName>
</protein>
<evidence type="ECO:0000313" key="4">
    <source>
        <dbReference type="Proteomes" id="UP000019484"/>
    </source>
</evidence>
<keyword evidence="1" id="KW-0547">Nucleotide-binding</keyword>
<dbReference type="eggNOG" id="ENOG502S39H">
    <property type="taxonomic scope" value="Eukaryota"/>
</dbReference>
<proteinExistence type="predicted"/>
<dbReference type="GO" id="GO:0005886">
    <property type="term" value="C:plasma membrane"/>
    <property type="evidence" value="ECO:0007669"/>
    <property type="project" value="TreeGrafter"/>
</dbReference>
<evidence type="ECO:0000256" key="1">
    <source>
        <dbReference type="PROSITE-ProRule" id="PRU00781"/>
    </source>
</evidence>
<dbReference type="InterPro" id="IPR002498">
    <property type="entry name" value="PInositol-4-P-4/5-kinase_core"/>
</dbReference>
<dbReference type="GO" id="GO:0005524">
    <property type="term" value="F:ATP binding"/>
    <property type="evidence" value="ECO:0007669"/>
    <property type="project" value="UniProtKB-UniRule"/>
</dbReference>
<gene>
    <name evidence="3" type="ORF">A1O1_07714</name>
</gene>